<dbReference type="EMBL" id="UINC01000344">
    <property type="protein sequence ID" value="SUZ53726.1"/>
    <property type="molecule type" value="Genomic_DNA"/>
</dbReference>
<evidence type="ECO:0000313" key="1">
    <source>
        <dbReference type="EMBL" id="SUZ53726.1"/>
    </source>
</evidence>
<gene>
    <name evidence="1" type="ORF">METZ01_LOCUS6580</name>
</gene>
<feature type="non-terminal residue" evidence="1">
    <location>
        <position position="1"/>
    </location>
</feature>
<protein>
    <submittedName>
        <fullName evidence="1">Uncharacterized protein</fullName>
    </submittedName>
</protein>
<reference evidence="1" key="1">
    <citation type="submission" date="2018-05" db="EMBL/GenBank/DDBJ databases">
        <authorList>
            <person name="Lanie J.A."/>
            <person name="Ng W.-L."/>
            <person name="Kazmierczak K.M."/>
            <person name="Andrzejewski T.M."/>
            <person name="Davidsen T.M."/>
            <person name="Wayne K.J."/>
            <person name="Tettelin H."/>
            <person name="Glass J.I."/>
            <person name="Rusch D."/>
            <person name="Podicherti R."/>
            <person name="Tsui H.-C.T."/>
            <person name="Winkler M.E."/>
        </authorList>
    </citation>
    <scope>NUCLEOTIDE SEQUENCE</scope>
</reference>
<dbReference type="AlphaFoldDB" id="A0A381NGJ9"/>
<sequence>VARQTSWCGGAHTAELIDTTENIDAWDELRSWTPVVQWENLSEV</sequence>
<proteinExistence type="predicted"/>
<organism evidence="1">
    <name type="scientific">marine metagenome</name>
    <dbReference type="NCBI Taxonomy" id="408172"/>
    <lineage>
        <taxon>unclassified sequences</taxon>
        <taxon>metagenomes</taxon>
        <taxon>ecological metagenomes</taxon>
    </lineage>
</organism>
<accession>A0A381NGJ9</accession>
<name>A0A381NGJ9_9ZZZZ</name>